<protein>
    <submittedName>
        <fullName evidence="3">HNH endonuclease</fullName>
    </submittedName>
</protein>
<sequence length="103" mass="11397">MPNRNSRGGAWTAQEIAAVWQKGTAVAGQDANRFRKDTCGAWMEYSKHGDTIEGGNGWEIDHIKPLAKGGTDDLANLQPLQWQNNRGKGDDWPNWNCSIKAKS</sequence>
<dbReference type="PANTHER" id="PTHR33427">
    <property type="entry name" value="HNH ENDONUCLEASE"/>
    <property type="match status" value="1"/>
</dbReference>
<dbReference type="CDD" id="cd00085">
    <property type="entry name" value="HNHc"/>
    <property type="match status" value="1"/>
</dbReference>
<reference evidence="3 4" key="1">
    <citation type="submission" date="2018-10" db="EMBL/GenBank/DDBJ databases">
        <authorList>
            <person name="Chen W.-M."/>
        </authorList>
    </citation>
    <scope>NUCLEOTIDE SEQUENCE [LARGE SCALE GENOMIC DNA]</scope>
    <source>
        <strain evidence="3 4">THS-13</strain>
    </source>
</reference>
<dbReference type="InterPro" id="IPR002711">
    <property type="entry name" value="HNH"/>
</dbReference>
<proteinExistence type="predicted"/>
<dbReference type="AlphaFoldDB" id="A0A3N0VA40"/>
<dbReference type="EMBL" id="RJVO01000004">
    <property type="protein sequence ID" value="ROH89647.1"/>
    <property type="molecule type" value="Genomic_DNA"/>
</dbReference>
<evidence type="ECO:0000313" key="4">
    <source>
        <dbReference type="Proteomes" id="UP000282106"/>
    </source>
</evidence>
<dbReference type="GO" id="GO:0008270">
    <property type="term" value="F:zinc ion binding"/>
    <property type="evidence" value="ECO:0007669"/>
    <property type="project" value="InterPro"/>
</dbReference>
<dbReference type="InterPro" id="IPR003615">
    <property type="entry name" value="HNH_nuc"/>
</dbReference>
<dbReference type="GO" id="GO:0004519">
    <property type="term" value="F:endonuclease activity"/>
    <property type="evidence" value="ECO:0007669"/>
    <property type="project" value="UniProtKB-KW"/>
</dbReference>
<comment type="caution">
    <text evidence="3">The sequence shown here is derived from an EMBL/GenBank/DDBJ whole genome shotgun (WGS) entry which is preliminary data.</text>
</comment>
<evidence type="ECO:0000259" key="2">
    <source>
        <dbReference type="SMART" id="SM00507"/>
    </source>
</evidence>
<keyword evidence="4" id="KW-1185">Reference proteome</keyword>
<dbReference type="PANTHER" id="PTHR33427:SF2">
    <property type="entry name" value="TRICHOHYALIN"/>
    <property type="match status" value="1"/>
</dbReference>
<dbReference type="InParanoid" id="A0A3N0VA40"/>
<dbReference type="Pfam" id="PF01844">
    <property type="entry name" value="HNH"/>
    <property type="match status" value="1"/>
</dbReference>
<keyword evidence="3" id="KW-0540">Nuclease</keyword>
<feature type="domain" description="HNH nuclease" evidence="2">
    <location>
        <begin position="28"/>
        <end position="86"/>
    </location>
</feature>
<feature type="region of interest" description="Disordered" evidence="1">
    <location>
        <begin position="82"/>
        <end position="103"/>
    </location>
</feature>
<keyword evidence="3" id="KW-0255">Endonuclease</keyword>
<accession>A0A3N0VA40</accession>
<evidence type="ECO:0000313" key="3">
    <source>
        <dbReference type="EMBL" id="ROH89647.1"/>
    </source>
</evidence>
<keyword evidence="3" id="KW-0378">Hydrolase</keyword>
<organism evidence="3 4">
    <name type="scientific">Stagnimonas aquatica</name>
    <dbReference type="NCBI Taxonomy" id="2689987"/>
    <lineage>
        <taxon>Bacteria</taxon>
        <taxon>Pseudomonadati</taxon>
        <taxon>Pseudomonadota</taxon>
        <taxon>Gammaproteobacteria</taxon>
        <taxon>Nevskiales</taxon>
        <taxon>Nevskiaceae</taxon>
        <taxon>Stagnimonas</taxon>
    </lineage>
</organism>
<dbReference type="Gene3D" id="1.10.30.50">
    <property type="match status" value="1"/>
</dbReference>
<dbReference type="Proteomes" id="UP000282106">
    <property type="component" value="Unassembled WGS sequence"/>
</dbReference>
<dbReference type="SMART" id="SM00507">
    <property type="entry name" value="HNHc"/>
    <property type="match status" value="1"/>
</dbReference>
<gene>
    <name evidence="3" type="ORF">ED208_11020</name>
</gene>
<dbReference type="GO" id="GO:0003676">
    <property type="term" value="F:nucleic acid binding"/>
    <property type="evidence" value="ECO:0007669"/>
    <property type="project" value="InterPro"/>
</dbReference>
<evidence type="ECO:0000256" key="1">
    <source>
        <dbReference type="SAM" id="MobiDB-lite"/>
    </source>
</evidence>
<name>A0A3N0VA40_9GAMM</name>